<dbReference type="AlphaFoldDB" id="A0A328UC72"/>
<evidence type="ECO:0000259" key="1">
    <source>
        <dbReference type="Pfam" id="PF05239"/>
    </source>
</evidence>
<dbReference type="InterPro" id="IPR027275">
    <property type="entry name" value="PRC-brl_dom"/>
</dbReference>
<dbReference type="PANTHER" id="PTHR40061">
    <property type="entry name" value="SPORULATION PROTEIN YLMC-RELATED"/>
    <property type="match status" value="1"/>
</dbReference>
<evidence type="ECO:0000313" key="3">
    <source>
        <dbReference type="Proteomes" id="UP000249377"/>
    </source>
</evidence>
<sequence length="90" mass="10174">MRHKEVINMKDGSRLGAVCDAEIDTNTASLTAIIIYGRLKFLGIMGREDDIVIGWKDIEVIGEDTILVNYQECYKPRRKKGFFSSIFSGD</sequence>
<dbReference type="NCBIfam" id="TIGR02888">
    <property type="entry name" value="spore_YlmC_YmxH"/>
    <property type="match status" value="1"/>
</dbReference>
<dbReference type="InterPro" id="IPR014238">
    <property type="entry name" value="Spore_YlmC/YmxH"/>
</dbReference>
<dbReference type="PANTHER" id="PTHR40061:SF1">
    <property type="entry name" value="SPORULATION PROTEIN YLMC-RELATED"/>
    <property type="match status" value="1"/>
</dbReference>
<comment type="caution">
    <text evidence="2">The sequence shown here is derived from an EMBL/GenBank/DDBJ whole genome shotgun (WGS) entry which is preliminary data.</text>
</comment>
<evidence type="ECO:0000313" key="2">
    <source>
        <dbReference type="EMBL" id="RAQ28394.1"/>
    </source>
</evidence>
<dbReference type="EMBL" id="QLYR01000005">
    <property type="protein sequence ID" value="RAQ28394.1"/>
    <property type="molecule type" value="Genomic_DNA"/>
</dbReference>
<feature type="domain" description="PRC-barrel" evidence="1">
    <location>
        <begin position="2"/>
        <end position="70"/>
    </location>
</feature>
<dbReference type="Proteomes" id="UP000249377">
    <property type="component" value="Unassembled WGS sequence"/>
</dbReference>
<gene>
    <name evidence="2" type="ORF">DPQ25_08660</name>
</gene>
<name>A0A328UC72_9FIRM</name>
<protein>
    <submittedName>
        <fullName evidence="2">YlmC/YmxH family sporulation protein</fullName>
    </submittedName>
</protein>
<keyword evidence="3" id="KW-1185">Reference proteome</keyword>
<accession>A0A328UC72</accession>
<reference evidence="2 3" key="1">
    <citation type="submission" date="2018-06" db="EMBL/GenBank/DDBJ databases">
        <title>Noncontiguous genome sequence of Ruminococcaceae bacterium ASD2818.</title>
        <authorList>
            <person name="Chaplin A.V."/>
            <person name="Sokolova S.R."/>
            <person name="Kochetkova T.O."/>
            <person name="Goltsov A.Y."/>
            <person name="Trofimov D.Y."/>
            <person name="Efimov B.A."/>
        </authorList>
    </citation>
    <scope>NUCLEOTIDE SEQUENCE [LARGE SCALE GENOMIC DNA]</scope>
    <source>
        <strain evidence="2 3">ASD2818</strain>
    </source>
</reference>
<proteinExistence type="predicted"/>
<dbReference type="SUPFAM" id="SSF50346">
    <property type="entry name" value="PRC-barrel domain"/>
    <property type="match status" value="1"/>
</dbReference>
<dbReference type="Gene3D" id="2.30.30.240">
    <property type="entry name" value="PRC-barrel domain"/>
    <property type="match status" value="1"/>
</dbReference>
<dbReference type="InterPro" id="IPR011033">
    <property type="entry name" value="PRC_barrel-like_sf"/>
</dbReference>
<organism evidence="2 3">
    <name type="scientific">Hydrogeniiclostridium mannosilyticum</name>
    <dbReference type="NCBI Taxonomy" id="2764322"/>
    <lineage>
        <taxon>Bacteria</taxon>
        <taxon>Bacillati</taxon>
        <taxon>Bacillota</taxon>
        <taxon>Clostridia</taxon>
        <taxon>Eubacteriales</taxon>
        <taxon>Acutalibacteraceae</taxon>
        <taxon>Hydrogeniiclostridium</taxon>
    </lineage>
</organism>
<dbReference type="Pfam" id="PF05239">
    <property type="entry name" value="PRC"/>
    <property type="match status" value="1"/>
</dbReference>